<dbReference type="Gene3D" id="2.40.50.140">
    <property type="entry name" value="Nucleic acid-binding proteins"/>
    <property type="match status" value="2"/>
</dbReference>
<keyword evidence="4" id="KW-1185">Reference proteome</keyword>
<gene>
    <name evidence="3" type="ORF">KCG34_03440</name>
</gene>
<dbReference type="RefSeq" id="WP_211939003.1">
    <property type="nucleotide sequence ID" value="NZ_CP073078.1"/>
</dbReference>
<proteinExistence type="predicted"/>
<dbReference type="GO" id="GO:0005829">
    <property type="term" value="C:cytosol"/>
    <property type="evidence" value="ECO:0007669"/>
    <property type="project" value="UniProtKB-ARBA"/>
</dbReference>
<organism evidence="3 4">
    <name type="scientific">Phenylobacterium montanum</name>
    <dbReference type="NCBI Taxonomy" id="2823693"/>
    <lineage>
        <taxon>Bacteria</taxon>
        <taxon>Pseudomonadati</taxon>
        <taxon>Pseudomonadota</taxon>
        <taxon>Alphaproteobacteria</taxon>
        <taxon>Caulobacterales</taxon>
        <taxon>Caulobacteraceae</taxon>
        <taxon>Phenylobacterium</taxon>
    </lineage>
</organism>
<feature type="region of interest" description="Disordered" evidence="1">
    <location>
        <begin position="84"/>
        <end position="139"/>
    </location>
</feature>
<dbReference type="AlphaFoldDB" id="A0A975IVK8"/>
<reference evidence="3" key="1">
    <citation type="submission" date="2021-04" db="EMBL/GenBank/DDBJ databases">
        <title>The complete genome sequence of Caulobacter sp. S6.</title>
        <authorList>
            <person name="Tang Y."/>
            <person name="Ouyang W."/>
            <person name="Liu Q."/>
            <person name="Huang B."/>
            <person name="Guo Z."/>
            <person name="Lei P."/>
        </authorList>
    </citation>
    <scope>NUCLEOTIDE SEQUENCE</scope>
    <source>
        <strain evidence="3">S6</strain>
    </source>
</reference>
<dbReference type="PROSITE" id="PS51857">
    <property type="entry name" value="CSD_2"/>
    <property type="match status" value="2"/>
</dbReference>
<name>A0A975IVK8_9CAUL</name>
<dbReference type="GO" id="GO:0003676">
    <property type="term" value="F:nucleic acid binding"/>
    <property type="evidence" value="ECO:0007669"/>
    <property type="project" value="InterPro"/>
</dbReference>
<dbReference type="InterPro" id="IPR011129">
    <property type="entry name" value="CSD"/>
</dbReference>
<evidence type="ECO:0000256" key="1">
    <source>
        <dbReference type="SAM" id="MobiDB-lite"/>
    </source>
</evidence>
<dbReference type="PRINTS" id="PR00050">
    <property type="entry name" value="COLDSHOCK"/>
</dbReference>
<dbReference type="InterPro" id="IPR002059">
    <property type="entry name" value="CSP_DNA-bd"/>
</dbReference>
<dbReference type="EMBL" id="CP073078">
    <property type="protein sequence ID" value="QUD88953.1"/>
    <property type="molecule type" value="Genomic_DNA"/>
</dbReference>
<dbReference type="Proteomes" id="UP000676409">
    <property type="component" value="Chromosome"/>
</dbReference>
<feature type="domain" description="CSD" evidence="2">
    <location>
        <begin position="140"/>
        <end position="206"/>
    </location>
</feature>
<feature type="domain" description="CSD" evidence="2">
    <location>
        <begin position="17"/>
        <end position="83"/>
    </location>
</feature>
<dbReference type="InterPro" id="IPR012340">
    <property type="entry name" value="NA-bd_OB-fold"/>
</dbReference>
<dbReference type="InterPro" id="IPR050181">
    <property type="entry name" value="Cold_shock_domain"/>
</dbReference>
<evidence type="ECO:0000313" key="3">
    <source>
        <dbReference type="EMBL" id="QUD88953.1"/>
    </source>
</evidence>
<accession>A0A975IVK8</accession>
<dbReference type="Pfam" id="PF00313">
    <property type="entry name" value="CSD"/>
    <property type="match status" value="2"/>
</dbReference>
<sequence>MSSYGFSDADSQEESVRISGHVKWFDAGKGYGFIVPDDPSQTGMKDVLLHVTSLRQTGRETALEGSTIVCEVVRRPKGWQVSTVHELDESTAQPAERPHRSMDRDNGFRRDSFDRGGHGRDHGGFRDRPPRRPPMEAGPLERARVKWFNRTKGYGFVIREGSSGDIFVHIETLRRSGLEDLQPGEDVMVRFAEGPKGLVVAEISTDSR</sequence>
<evidence type="ECO:0000313" key="4">
    <source>
        <dbReference type="Proteomes" id="UP000676409"/>
    </source>
</evidence>
<dbReference type="SMART" id="SM00357">
    <property type="entry name" value="CSP"/>
    <property type="match status" value="2"/>
</dbReference>
<dbReference type="KEGG" id="caul:KCG34_03440"/>
<evidence type="ECO:0000259" key="2">
    <source>
        <dbReference type="PROSITE" id="PS51857"/>
    </source>
</evidence>
<dbReference type="PANTHER" id="PTHR11544">
    <property type="entry name" value="COLD SHOCK DOMAIN CONTAINING PROTEINS"/>
    <property type="match status" value="1"/>
</dbReference>
<protein>
    <submittedName>
        <fullName evidence="3">CspA family cold shock protein</fullName>
    </submittedName>
</protein>
<feature type="compositionally biased region" description="Basic and acidic residues" evidence="1">
    <location>
        <begin position="96"/>
        <end position="139"/>
    </location>
</feature>
<dbReference type="CDD" id="cd04458">
    <property type="entry name" value="CSP_CDS"/>
    <property type="match status" value="2"/>
</dbReference>
<dbReference type="SUPFAM" id="SSF50249">
    <property type="entry name" value="Nucleic acid-binding proteins"/>
    <property type="match status" value="2"/>
</dbReference>